<feature type="non-terminal residue" evidence="1">
    <location>
        <position position="1"/>
    </location>
</feature>
<dbReference type="EMBL" id="BARU01041251">
    <property type="protein sequence ID" value="GAH86465.1"/>
    <property type="molecule type" value="Genomic_DNA"/>
</dbReference>
<comment type="caution">
    <text evidence="1">The sequence shown here is derived from an EMBL/GenBank/DDBJ whole genome shotgun (WGS) entry which is preliminary data.</text>
</comment>
<reference evidence="1" key="1">
    <citation type="journal article" date="2014" name="Front. Microbiol.">
        <title>High frequency of phylogenetically diverse reductive dehalogenase-homologous genes in deep subseafloor sedimentary metagenomes.</title>
        <authorList>
            <person name="Kawai M."/>
            <person name="Futagami T."/>
            <person name="Toyoda A."/>
            <person name="Takaki Y."/>
            <person name="Nishi S."/>
            <person name="Hori S."/>
            <person name="Arai W."/>
            <person name="Tsubouchi T."/>
            <person name="Morono Y."/>
            <person name="Uchiyama I."/>
            <person name="Ito T."/>
            <person name="Fujiyama A."/>
            <person name="Inagaki F."/>
            <person name="Takami H."/>
        </authorList>
    </citation>
    <scope>NUCLEOTIDE SEQUENCE</scope>
    <source>
        <strain evidence="1">Expedition CK06-06</strain>
    </source>
</reference>
<dbReference type="AlphaFoldDB" id="X1JYN1"/>
<accession>X1JYN1</accession>
<protein>
    <submittedName>
        <fullName evidence="1">Uncharacterized protein</fullName>
    </submittedName>
</protein>
<sequence length="31" mass="3584">PPGMKKEKRVFAIALIFLRGENLNLNFILQL</sequence>
<name>X1JYN1_9ZZZZ</name>
<organism evidence="1">
    <name type="scientific">marine sediment metagenome</name>
    <dbReference type="NCBI Taxonomy" id="412755"/>
    <lineage>
        <taxon>unclassified sequences</taxon>
        <taxon>metagenomes</taxon>
        <taxon>ecological metagenomes</taxon>
    </lineage>
</organism>
<evidence type="ECO:0000313" key="1">
    <source>
        <dbReference type="EMBL" id="GAH86465.1"/>
    </source>
</evidence>
<gene>
    <name evidence="1" type="ORF">S03H2_63632</name>
</gene>
<proteinExistence type="predicted"/>